<comment type="caution">
    <text evidence="2">The sequence shown here is derived from an EMBL/GenBank/DDBJ whole genome shotgun (WGS) entry which is preliminary data.</text>
</comment>
<accession>A0A2I1D856</accession>
<dbReference type="SUPFAM" id="SSF81383">
    <property type="entry name" value="F-box domain"/>
    <property type="match status" value="1"/>
</dbReference>
<evidence type="ECO:0000259" key="1">
    <source>
        <dbReference type="Pfam" id="PF12937"/>
    </source>
</evidence>
<organism evidence="2 3">
    <name type="scientific">Aspergillus campestris (strain IBT 28561)</name>
    <dbReference type="NCBI Taxonomy" id="1392248"/>
    <lineage>
        <taxon>Eukaryota</taxon>
        <taxon>Fungi</taxon>
        <taxon>Dikarya</taxon>
        <taxon>Ascomycota</taxon>
        <taxon>Pezizomycotina</taxon>
        <taxon>Eurotiomycetes</taxon>
        <taxon>Eurotiomycetidae</taxon>
        <taxon>Eurotiales</taxon>
        <taxon>Aspergillaceae</taxon>
        <taxon>Aspergillus</taxon>
        <taxon>Aspergillus subgen. Circumdati</taxon>
    </lineage>
</organism>
<keyword evidence="3" id="KW-1185">Reference proteome</keyword>
<sequence length="412" mass="46888">MRAGFHQNNQPTYERKMPYSSFGNLPVELLQAIASCLPARDLCIFRLACKRIYESTLYLYRCKFFGELQTDLSLRSLKRMETIASDPELAPHVHFLTVKFIADFENTLGEGLVWNRHTSGYLKSNADVQRWGEVLRGLVNCASFHLIRDGWSDKDSCLDHFTSTDIVTLVLTSIINQNMTVREFLVDFIQPGTGGANELDLRRLNVPDLRGPEFIATWANLEVLLLNFTMSNIEILEWIDPMVRHATSLQELTIQFDSGSAGGEILRHLSSLETPRLQKLSLQGIPRSAKVDGALLSKLLHKHRDSLRVLSIKVFTLEIRLFTLDSPGWKPILGMLSEFPRLESASFHALREGQSLIQFPVASEIPEFDGATQFTFRSRRQKDRTVNHIVHCWGPKTKAIIQRLAESMELPH</sequence>
<dbReference type="Proteomes" id="UP000234254">
    <property type="component" value="Unassembled WGS sequence"/>
</dbReference>
<dbReference type="EMBL" id="MSFM01000004">
    <property type="protein sequence ID" value="PKY06028.1"/>
    <property type="molecule type" value="Genomic_DNA"/>
</dbReference>
<dbReference type="AlphaFoldDB" id="A0A2I1D856"/>
<dbReference type="InterPro" id="IPR036047">
    <property type="entry name" value="F-box-like_dom_sf"/>
</dbReference>
<dbReference type="GeneID" id="36540224"/>
<dbReference type="InterPro" id="IPR001810">
    <property type="entry name" value="F-box_dom"/>
</dbReference>
<reference evidence="2" key="1">
    <citation type="submission" date="2016-12" db="EMBL/GenBank/DDBJ databases">
        <title>The genomes of Aspergillus section Nigri reveals drivers in fungal speciation.</title>
        <authorList>
            <consortium name="DOE Joint Genome Institute"/>
            <person name="Vesth T.C."/>
            <person name="Nybo J."/>
            <person name="Theobald S."/>
            <person name="Brandl J."/>
            <person name="Frisvad J.C."/>
            <person name="Nielsen K.F."/>
            <person name="Lyhne E.K."/>
            <person name="Kogle M.E."/>
            <person name="Kuo A."/>
            <person name="Riley R."/>
            <person name="Clum A."/>
            <person name="Nolan M."/>
            <person name="Lipzen A."/>
            <person name="Salamov A."/>
            <person name="Henrissat B."/>
            <person name="Wiebenga A."/>
            <person name="De vries R.P."/>
            <person name="Grigoriev I.V."/>
            <person name="Mortensen U.H."/>
            <person name="Andersen M.R."/>
            <person name="Baker S.E."/>
        </authorList>
    </citation>
    <scope>NUCLEOTIDE SEQUENCE</scope>
    <source>
        <strain evidence="2">IBT 28561</strain>
    </source>
</reference>
<dbReference type="OrthoDB" id="4402051at2759"/>
<name>A0A2I1D856_ASPC2</name>
<dbReference type="CDD" id="cd09917">
    <property type="entry name" value="F-box_SF"/>
    <property type="match status" value="1"/>
</dbReference>
<proteinExistence type="predicted"/>
<dbReference type="Pfam" id="PF12937">
    <property type="entry name" value="F-box-like"/>
    <property type="match status" value="1"/>
</dbReference>
<evidence type="ECO:0000313" key="3">
    <source>
        <dbReference type="Proteomes" id="UP000234254"/>
    </source>
</evidence>
<dbReference type="RefSeq" id="XP_024694622.1">
    <property type="nucleotide sequence ID" value="XM_024832702.1"/>
</dbReference>
<gene>
    <name evidence="2" type="ORF">P168DRAFT_133719</name>
</gene>
<dbReference type="Gene3D" id="3.80.10.10">
    <property type="entry name" value="Ribonuclease Inhibitor"/>
    <property type="match status" value="1"/>
</dbReference>
<dbReference type="SUPFAM" id="SSF52047">
    <property type="entry name" value="RNI-like"/>
    <property type="match status" value="1"/>
</dbReference>
<dbReference type="InterPro" id="IPR032675">
    <property type="entry name" value="LRR_dom_sf"/>
</dbReference>
<evidence type="ECO:0000313" key="2">
    <source>
        <dbReference type="EMBL" id="PKY06028.1"/>
    </source>
</evidence>
<feature type="domain" description="F-box" evidence="1">
    <location>
        <begin position="23"/>
        <end position="64"/>
    </location>
</feature>
<protein>
    <recommendedName>
        <fullName evidence="1">F-box domain-containing protein</fullName>
    </recommendedName>
</protein>
<dbReference type="VEuPathDB" id="FungiDB:P168DRAFT_133719"/>